<evidence type="ECO:0000256" key="5">
    <source>
        <dbReference type="ARBA" id="ARBA00022617"/>
    </source>
</evidence>
<evidence type="ECO:0000256" key="8">
    <source>
        <dbReference type="ARBA" id="ARBA00022848"/>
    </source>
</evidence>
<evidence type="ECO:0000256" key="14">
    <source>
        <dbReference type="RuleBase" id="RU000461"/>
    </source>
</evidence>
<evidence type="ECO:0000256" key="2">
    <source>
        <dbReference type="ARBA" id="ARBA00004174"/>
    </source>
</evidence>
<keyword evidence="12 15" id="KW-0472">Membrane</keyword>
<evidence type="ECO:0000256" key="10">
    <source>
        <dbReference type="ARBA" id="ARBA00023004"/>
    </source>
</evidence>
<keyword evidence="9 14" id="KW-0560">Oxidoreductase</keyword>
<dbReference type="InterPro" id="IPR050476">
    <property type="entry name" value="Insect_CytP450_Detox"/>
</dbReference>
<keyword evidence="10 13" id="KW-0408">Iron</keyword>
<dbReference type="GO" id="GO:0005789">
    <property type="term" value="C:endoplasmic reticulum membrane"/>
    <property type="evidence" value="ECO:0007669"/>
    <property type="project" value="UniProtKB-SubCell"/>
</dbReference>
<dbReference type="GO" id="GO:0005506">
    <property type="term" value="F:iron ion binding"/>
    <property type="evidence" value="ECO:0007669"/>
    <property type="project" value="InterPro"/>
</dbReference>
<evidence type="ECO:0000256" key="6">
    <source>
        <dbReference type="ARBA" id="ARBA00022723"/>
    </source>
</evidence>
<keyword evidence="11 14" id="KW-0503">Monooxygenase</keyword>
<evidence type="ECO:0000256" key="11">
    <source>
        <dbReference type="ARBA" id="ARBA00023033"/>
    </source>
</evidence>
<dbReference type="Proteomes" id="UP000670152">
    <property type="component" value="Unassembled WGS sequence"/>
</dbReference>
<keyword evidence="6 13" id="KW-0479">Metal-binding</keyword>
<dbReference type="InterPro" id="IPR002402">
    <property type="entry name" value="Cyt_P450_E_grp-II"/>
</dbReference>
<evidence type="ECO:0000256" key="15">
    <source>
        <dbReference type="SAM" id="Phobius"/>
    </source>
</evidence>
<sequence length="461" mass="53816">MESFEILCGIATVIFFLYYFLTSTFDFWKSRGVPGPRPIPGLGNFKDVMFNKISSGDYLTKIYNTYKDEPLVGIFTRKTPILIVKDLNLIKDVLIKDFTKFADRGVPIFEKTEPLSQHLFALEPKRWRPLRTNLSPVFTSGKLKEMFSLMSECADHLIQYIEKISSKNEPIECRELSAKYTTDVIGSCAFGIDMNALSNEESEFRRMGRKVFALTWARMLRIRIRQMSPWFYNMLGYVLPQTDVTRFFTRVITENMDYRETNNVIRNDFIDMLRELKRHPDKFGDFGILREEIDKVYAKYDGDFTYDNIKKMSYLDKVFKETLRKYPVVTFLMRQSITSYTFDGTKVNVPEGQKVWIPVYAIHRDPSIYPKPDVFDPERFSDDAVQSRHPMSYLPFGDGPRNCIGSRFAIYQTKVGLVKILRNYKIETCEKTPIPYVNDPKAFLLAPKDGLHLKIIKISRT</sequence>
<dbReference type="GO" id="GO:0020037">
    <property type="term" value="F:heme binding"/>
    <property type="evidence" value="ECO:0007669"/>
    <property type="project" value="InterPro"/>
</dbReference>
<keyword evidence="7" id="KW-0256">Endoplasmic reticulum</keyword>
<evidence type="ECO:0000256" key="4">
    <source>
        <dbReference type="ARBA" id="ARBA00010617"/>
    </source>
</evidence>
<evidence type="ECO:0000256" key="9">
    <source>
        <dbReference type="ARBA" id="ARBA00023002"/>
    </source>
</evidence>
<evidence type="ECO:0000313" key="17">
    <source>
        <dbReference type="Proteomes" id="UP000670152"/>
    </source>
</evidence>
<dbReference type="SUPFAM" id="SSF48264">
    <property type="entry name" value="Cytochrome P450"/>
    <property type="match status" value="1"/>
</dbReference>
<comment type="similarity">
    <text evidence="4 14">Belongs to the cytochrome P450 family.</text>
</comment>
<organism evidence="16 17">
    <name type="scientific">Acromyrmex heyeri</name>
    <dbReference type="NCBI Taxonomy" id="230685"/>
    <lineage>
        <taxon>Eukaryota</taxon>
        <taxon>Metazoa</taxon>
        <taxon>Ecdysozoa</taxon>
        <taxon>Arthropoda</taxon>
        <taxon>Hexapoda</taxon>
        <taxon>Insecta</taxon>
        <taxon>Pterygota</taxon>
        <taxon>Neoptera</taxon>
        <taxon>Endopterygota</taxon>
        <taxon>Hymenoptera</taxon>
        <taxon>Apocrita</taxon>
        <taxon>Aculeata</taxon>
        <taxon>Formicoidea</taxon>
        <taxon>Formicidae</taxon>
        <taxon>Myrmicinae</taxon>
        <taxon>Acromyrmex</taxon>
    </lineage>
</organism>
<feature type="non-terminal residue" evidence="16">
    <location>
        <position position="461"/>
    </location>
</feature>
<evidence type="ECO:0000256" key="3">
    <source>
        <dbReference type="ARBA" id="ARBA00004406"/>
    </source>
</evidence>
<accession>A0A836FVA1</accession>
<comment type="subcellular location">
    <subcellularLocation>
        <location evidence="3">Endoplasmic reticulum membrane</location>
        <topology evidence="3">Peripheral membrane protein</topology>
    </subcellularLocation>
    <subcellularLocation>
        <location evidence="2">Microsome membrane</location>
        <topology evidence="2">Peripheral membrane protein</topology>
    </subcellularLocation>
</comment>
<proteinExistence type="inferred from homology"/>
<evidence type="ECO:0000256" key="7">
    <source>
        <dbReference type="ARBA" id="ARBA00022824"/>
    </source>
</evidence>
<dbReference type="CDD" id="cd11056">
    <property type="entry name" value="CYP6-like"/>
    <property type="match status" value="1"/>
</dbReference>
<name>A0A836FVA1_9HYME</name>
<evidence type="ECO:0000313" key="16">
    <source>
        <dbReference type="EMBL" id="KAG5332640.1"/>
    </source>
</evidence>
<evidence type="ECO:0000256" key="13">
    <source>
        <dbReference type="PIRSR" id="PIRSR602402-1"/>
    </source>
</evidence>
<comment type="caution">
    <text evidence="16">The sequence shown here is derived from an EMBL/GenBank/DDBJ whole genome shotgun (WGS) entry which is preliminary data.</text>
</comment>
<dbReference type="Gene3D" id="1.10.630.10">
    <property type="entry name" value="Cytochrome P450"/>
    <property type="match status" value="2"/>
</dbReference>
<keyword evidence="8" id="KW-0492">Microsome</keyword>
<keyword evidence="15" id="KW-1133">Transmembrane helix</keyword>
<dbReference type="EMBL" id="JAANIB010005291">
    <property type="protein sequence ID" value="KAG5332640.1"/>
    <property type="molecule type" value="Genomic_DNA"/>
</dbReference>
<dbReference type="PROSITE" id="PS00086">
    <property type="entry name" value="CYTOCHROME_P450"/>
    <property type="match status" value="1"/>
</dbReference>
<dbReference type="InterPro" id="IPR036396">
    <property type="entry name" value="Cyt_P450_sf"/>
</dbReference>
<dbReference type="PANTHER" id="PTHR24292">
    <property type="entry name" value="CYTOCHROME P450"/>
    <property type="match status" value="1"/>
</dbReference>
<dbReference type="PRINTS" id="PR00464">
    <property type="entry name" value="EP450II"/>
</dbReference>
<gene>
    <name evidence="16" type="primary">Cyp6a14_0</name>
    <name evidence="16" type="ORF">G6Z77_0002704</name>
</gene>
<dbReference type="AlphaFoldDB" id="A0A836FVA1"/>
<dbReference type="OrthoDB" id="2789670at2759"/>
<keyword evidence="5 13" id="KW-0349">Heme</keyword>
<dbReference type="PANTHER" id="PTHR24292:SF54">
    <property type="entry name" value="CYP9F3-RELATED"/>
    <property type="match status" value="1"/>
</dbReference>
<feature type="transmembrane region" description="Helical" evidence="15">
    <location>
        <begin position="6"/>
        <end position="28"/>
    </location>
</feature>
<dbReference type="InterPro" id="IPR001128">
    <property type="entry name" value="Cyt_P450"/>
</dbReference>
<feature type="binding site" description="axial binding residue" evidence="13">
    <location>
        <position position="403"/>
    </location>
    <ligand>
        <name>heme</name>
        <dbReference type="ChEBI" id="CHEBI:30413"/>
    </ligand>
    <ligandPart>
        <name>Fe</name>
        <dbReference type="ChEBI" id="CHEBI:18248"/>
    </ligandPart>
</feature>
<keyword evidence="15" id="KW-0812">Transmembrane</keyword>
<protein>
    <submittedName>
        <fullName evidence="16">C6A14 protein</fullName>
    </submittedName>
</protein>
<dbReference type="Pfam" id="PF00067">
    <property type="entry name" value="p450"/>
    <property type="match status" value="2"/>
</dbReference>
<reference evidence="16 17" key="1">
    <citation type="submission" date="2020-02" db="EMBL/GenBank/DDBJ databases">
        <title>Relaxed selection underlies rapid genomic changes in the transitions from sociality to social parasitism in ants.</title>
        <authorList>
            <person name="Bi X."/>
        </authorList>
    </citation>
    <scope>NUCLEOTIDE SEQUENCE [LARGE SCALE GENOMIC DNA]</scope>
    <source>
        <strain evidence="16">BGI-DK2014b</strain>
        <tissue evidence="16">Whole body</tissue>
    </source>
</reference>
<dbReference type="GO" id="GO:0004497">
    <property type="term" value="F:monooxygenase activity"/>
    <property type="evidence" value="ECO:0007669"/>
    <property type="project" value="UniProtKB-KW"/>
</dbReference>
<evidence type="ECO:0000256" key="1">
    <source>
        <dbReference type="ARBA" id="ARBA00001971"/>
    </source>
</evidence>
<comment type="cofactor">
    <cofactor evidence="1 13">
        <name>heme</name>
        <dbReference type="ChEBI" id="CHEBI:30413"/>
    </cofactor>
</comment>
<evidence type="ECO:0000256" key="12">
    <source>
        <dbReference type="ARBA" id="ARBA00023136"/>
    </source>
</evidence>
<dbReference type="GO" id="GO:0016705">
    <property type="term" value="F:oxidoreductase activity, acting on paired donors, with incorporation or reduction of molecular oxygen"/>
    <property type="evidence" value="ECO:0007669"/>
    <property type="project" value="InterPro"/>
</dbReference>
<feature type="non-terminal residue" evidence="16">
    <location>
        <position position="1"/>
    </location>
</feature>
<dbReference type="InterPro" id="IPR017972">
    <property type="entry name" value="Cyt_P450_CS"/>
</dbReference>
<keyword evidence="17" id="KW-1185">Reference proteome</keyword>